<organism evidence="2 3">
    <name type="scientific">Caenimonas terrae</name>
    <dbReference type="NCBI Taxonomy" id="696074"/>
    <lineage>
        <taxon>Bacteria</taxon>
        <taxon>Pseudomonadati</taxon>
        <taxon>Pseudomonadota</taxon>
        <taxon>Betaproteobacteria</taxon>
        <taxon>Burkholderiales</taxon>
        <taxon>Comamonadaceae</taxon>
        <taxon>Caenimonas</taxon>
    </lineage>
</organism>
<feature type="chain" id="PRO_5045692568" evidence="1">
    <location>
        <begin position="20"/>
        <end position="481"/>
    </location>
</feature>
<evidence type="ECO:0000313" key="3">
    <source>
        <dbReference type="Proteomes" id="UP001596037"/>
    </source>
</evidence>
<reference evidence="3" key="1">
    <citation type="journal article" date="2019" name="Int. J. Syst. Evol. Microbiol.">
        <title>The Global Catalogue of Microorganisms (GCM) 10K type strain sequencing project: providing services to taxonomists for standard genome sequencing and annotation.</title>
        <authorList>
            <consortium name="The Broad Institute Genomics Platform"/>
            <consortium name="The Broad Institute Genome Sequencing Center for Infectious Disease"/>
            <person name="Wu L."/>
            <person name="Ma J."/>
        </authorList>
    </citation>
    <scope>NUCLEOTIDE SEQUENCE [LARGE SCALE GENOMIC DNA]</scope>
    <source>
        <strain evidence="3">CCUG 57401</strain>
    </source>
</reference>
<keyword evidence="1" id="KW-0732">Signal</keyword>
<protein>
    <submittedName>
        <fullName evidence="2">LVIVD repeat-containing protein</fullName>
    </submittedName>
</protein>
<gene>
    <name evidence="2" type="ORF">ACFPOE_05635</name>
</gene>
<dbReference type="RefSeq" id="WP_376849039.1">
    <property type="nucleotide sequence ID" value="NZ_JBHSMF010000004.1"/>
</dbReference>
<feature type="signal peptide" evidence="1">
    <location>
        <begin position="1"/>
        <end position="19"/>
    </location>
</feature>
<evidence type="ECO:0000313" key="2">
    <source>
        <dbReference type="EMBL" id="MFC5497006.1"/>
    </source>
</evidence>
<evidence type="ECO:0000256" key="1">
    <source>
        <dbReference type="SAM" id="SignalP"/>
    </source>
</evidence>
<sequence length="481" mass="52334">MTRLVLAGAALAAAGAALAQAPATAEARNMRLAGYNDLQGRTAYQPTIAHQGQRWIAYVGHHGDRKLNPLTGKDEDNGTSIVDVTDVHNPKYLAHIPGEPGKAEQGGAQMVRVCSGADLPKADKSKFYMLRVFGNQAHEIWDVTDPARPSLLTTIGKGLKGTHKNFWECDTGIAYLVSGHPQWRTNRMTQIYDLSDPAKPVFIRDFGLVGQQPGAGGPVPIAVHGAISTGPKGNRVYFGYGTNTEGVVQIVDRAKLLNGAPEPTVENLLAPQVARLDLPPMHGAHTVFPIPGMPIAEFSKNLLGKTRDFLVITDEAIQKECLEGRQMAWFVDATTETKPFGVASWTVPEHSGNFCSRGGRFGTHSSNESMTPVYYRKIMFFAHFNAGVRAVDIRDPFNPKEIGFYIPAVNKNTVVLETPASMIAAKLPYTEAANRLAIQTNNVEVDDRGYIYIVDRANSGMHILELTGPARDIANWQAAVR</sequence>
<comment type="caution">
    <text evidence="2">The sequence shown here is derived from an EMBL/GenBank/DDBJ whole genome shotgun (WGS) entry which is preliminary data.</text>
</comment>
<dbReference type="EMBL" id="JBHSMF010000004">
    <property type="protein sequence ID" value="MFC5497006.1"/>
    <property type="molecule type" value="Genomic_DNA"/>
</dbReference>
<accession>A0ABW0NAG6</accession>
<dbReference type="Proteomes" id="UP001596037">
    <property type="component" value="Unassembled WGS sequence"/>
</dbReference>
<proteinExistence type="predicted"/>
<keyword evidence="3" id="KW-1185">Reference proteome</keyword>
<name>A0ABW0NAG6_9BURK</name>